<dbReference type="EMBL" id="JAWDGP010006349">
    <property type="protein sequence ID" value="KAK3742490.1"/>
    <property type="molecule type" value="Genomic_DNA"/>
</dbReference>
<gene>
    <name evidence="2" type="ORF">RRG08_059992</name>
</gene>
<protein>
    <submittedName>
        <fullName evidence="2">Uncharacterized protein</fullName>
    </submittedName>
</protein>
<feature type="region of interest" description="Disordered" evidence="1">
    <location>
        <begin position="1"/>
        <end position="46"/>
    </location>
</feature>
<reference evidence="2" key="1">
    <citation type="journal article" date="2023" name="G3 (Bethesda)">
        <title>A reference genome for the long-term kleptoplast-retaining sea slug Elysia crispata morphotype clarki.</title>
        <authorList>
            <person name="Eastman K.E."/>
            <person name="Pendleton A.L."/>
            <person name="Shaikh M.A."/>
            <person name="Suttiyut T."/>
            <person name="Ogas R."/>
            <person name="Tomko P."/>
            <person name="Gavelis G."/>
            <person name="Widhalm J.R."/>
            <person name="Wisecaver J.H."/>
        </authorList>
    </citation>
    <scope>NUCLEOTIDE SEQUENCE</scope>
    <source>
        <strain evidence="2">ECLA1</strain>
    </source>
</reference>
<keyword evidence="3" id="KW-1185">Reference proteome</keyword>
<feature type="compositionally biased region" description="Polar residues" evidence="1">
    <location>
        <begin position="1"/>
        <end position="24"/>
    </location>
</feature>
<dbReference type="Proteomes" id="UP001283361">
    <property type="component" value="Unassembled WGS sequence"/>
</dbReference>
<dbReference type="AlphaFoldDB" id="A0AAE0YDS8"/>
<accession>A0AAE0YDS8</accession>
<evidence type="ECO:0000313" key="2">
    <source>
        <dbReference type="EMBL" id="KAK3742490.1"/>
    </source>
</evidence>
<evidence type="ECO:0000256" key="1">
    <source>
        <dbReference type="SAM" id="MobiDB-lite"/>
    </source>
</evidence>
<organism evidence="2 3">
    <name type="scientific">Elysia crispata</name>
    <name type="common">lettuce slug</name>
    <dbReference type="NCBI Taxonomy" id="231223"/>
    <lineage>
        <taxon>Eukaryota</taxon>
        <taxon>Metazoa</taxon>
        <taxon>Spiralia</taxon>
        <taxon>Lophotrochozoa</taxon>
        <taxon>Mollusca</taxon>
        <taxon>Gastropoda</taxon>
        <taxon>Heterobranchia</taxon>
        <taxon>Euthyneura</taxon>
        <taxon>Panpulmonata</taxon>
        <taxon>Sacoglossa</taxon>
        <taxon>Placobranchoidea</taxon>
        <taxon>Plakobranchidae</taxon>
        <taxon>Elysia</taxon>
    </lineage>
</organism>
<name>A0AAE0YDS8_9GAST</name>
<proteinExistence type="predicted"/>
<sequence length="66" mass="7000">MPTSLLMGSSLTSQSLQLDGSTPRLSDLPHDGRSSGTHSAAQPRSAMISAARTVNLWSLEITSTWT</sequence>
<evidence type="ECO:0000313" key="3">
    <source>
        <dbReference type="Proteomes" id="UP001283361"/>
    </source>
</evidence>
<comment type="caution">
    <text evidence="2">The sequence shown here is derived from an EMBL/GenBank/DDBJ whole genome shotgun (WGS) entry which is preliminary data.</text>
</comment>